<comment type="caution">
    <text evidence="2">The sequence shown here is derived from an EMBL/GenBank/DDBJ whole genome shotgun (WGS) entry which is preliminary data.</text>
</comment>
<evidence type="ECO:0000313" key="3">
    <source>
        <dbReference type="Proteomes" id="UP001387100"/>
    </source>
</evidence>
<dbReference type="InterPro" id="IPR005531">
    <property type="entry name" value="Asp23"/>
</dbReference>
<name>A0ABU8RFF8_9ACTN</name>
<proteinExistence type="inferred from homology"/>
<protein>
    <submittedName>
        <fullName evidence="2">Asp23/Gls24 family envelope stress response protein</fullName>
    </submittedName>
</protein>
<evidence type="ECO:0000256" key="1">
    <source>
        <dbReference type="ARBA" id="ARBA00005721"/>
    </source>
</evidence>
<keyword evidence="3" id="KW-1185">Reference proteome</keyword>
<dbReference type="Proteomes" id="UP001387100">
    <property type="component" value="Unassembled WGS sequence"/>
</dbReference>
<comment type="similarity">
    <text evidence="1">Belongs to the asp23 family.</text>
</comment>
<reference evidence="2 3" key="1">
    <citation type="journal article" date="2017" name="Int. J. Syst. Evol. Microbiol.">
        <title>Pseudokineococcus basanitobsidens sp. nov., isolated from volcanic rock.</title>
        <authorList>
            <person name="Lee D.W."/>
            <person name="Park M.Y."/>
            <person name="Kim J.J."/>
            <person name="Kim B.S."/>
        </authorList>
    </citation>
    <scope>NUCLEOTIDE SEQUENCE [LARGE SCALE GENOMIC DNA]</scope>
    <source>
        <strain evidence="2 3">DSM 103726</strain>
    </source>
</reference>
<dbReference type="Pfam" id="PF03780">
    <property type="entry name" value="Asp23"/>
    <property type="match status" value="1"/>
</dbReference>
<dbReference type="EMBL" id="JBBIAA010000001">
    <property type="protein sequence ID" value="MEJ5943807.1"/>
    <property type="molecule type" value="Genomic_DNA"/>
</dbReference>
<sequence>MSEDAGERLPCGRPVDPLLDLVTRGRAQPPHDDRDEHERACVHCRALVAEAEDVWAPVRSLAARREVPPPDLVESVMAAVRRLGREPLHLVIPGRRGATRVSVDALGRLAEEAAWGVPDVRVVLSRRSRARVDGATAEPTGAAAAVGVPGGPDGGRVLVDLAVVVSHGVSIPRTADLVRAAVRRQLDALASAPDVVVDIYVDDVVV</sequence>
<accession>A0ABU8RFF8</accession>
<dbReference type="RefSeq" id="WP_339573199.1">
    <property type="nucleotide sequence ID" value="NZ_JBBIAA010000001.1"/>
</dbReference>
<evidence type="ECO:0000313" key="2">
    <source>
        <dbReference type="EMBL" id="MEJ5943807.1"/>
    </source>
</evidence>
<organism evidence="2 3">
    <name type="scientific">Pseudokineococcus basanitobsidens</name>
    <dbReference type="NCBI Taxonomy" id="1926649"/>
    <lineage>
        <taxon>Bacteria</taxon>
        <taxon>Bacillati</taxon>
        <taxon>Actinomycetota</taxon>
        <taxon>Actinomycetes</taxon>
        <taxon>Kineosporiales</taxon>
        <taxon>Kineosporiaceae</taxon>
        <taxon>Pseudokineococcus</taxon>
    </lineage>
</organism>
<gene>
    <name evidence="2" type="ORF">WDZ17_00675</name>
</gene>